<sequence>MARITSDLALDIQPDFTSPTFEALRDCIIGGTQALHQEVAADLTTAWQQDWDNRSIAWVAQVNEDARLTAEAAQTAHEHTEHEHLHLEQETEDELQEAEKKKPKMNDFKCGMVVGDTLTPHPSQYAIHKLKSFEYMELWYFSPDSCKETSDEAKLSAEDAFGFTRVDDFITLKPVTSFKASHKAIQDHSLNWHQFDLTKNSFLLYINKLNWPEKRQWAITMFFMNIVVHPCRTEPFGECTLLLYAACIHQDWHDSLVLDNAFDISIFNLTLLKNMTEEVWNKSRLESLTEVSSSQKESQCCFQY</sequence>
<evidence type="ECO:0000313" key="2">
    <source>
        <dbReference type="EMBL" id="KAG1803029.1"/>
    </source>
</evidence>
<organism evidence="2 3">
    <name type="scientific">Suillus subaureus</name>
    <dbReference type="NCBI Taxonomy" id="48587"/>
    <lineage>
        <taxon>Eukaryota</taxon>
        <taxon>Fungi</taxon>
        <taxon>Dikarya</taxon>
        <taxon>Basidiomycota</taxon>
        <taxon>Agaricomycotina</taxon>
        <taxon>Agaricomycetes</taxon>
        <taxon>Agaricomycetidae</taxon>
        <taxon>Boletales</taxon>
        <taxon>Suillineae</taxon>
        <taxon>Suillaceae</taxon>
        <taxon>Suillus</taxon>
    </lineage>
</organism>
<feature type="region of interest" description="Disordered" evidence="1">
    <location>
        <begin position="72"/>
        <end position="102"/>
    </location>
</feature>
<protein>
    <submittedName>
        <fullName evidence="2">Uncharacterized protein</fullName>
    </submittedName>
</protein>
<proteinExistence type="predicted"/>
<evidence type="ECO:0000256" key="1">
    <source>
        <dbReference type="SAM" id="MobiDB-lite"/>
    </source>
</evidence>
<accession>A0A9P7J530</accession>
<reference evidence="2" key="1">
    <citation type="journal article" date="2020" name="New Phytol.">
        <title>Comparative genomics reveals dynamic genome evolution in host specialist ectomycorrhizal fungi.</title>
        <authorList>
            <person name="Lofgren L.A."/>
            <person name="Nguyen N.H."/>
            <person name="Vilgalys R."/>
            <person name="Ruytinx J."/>
            <person name="Liao H.L."/>
            <person name="Branco S."/>
            <person name="Kuo A."/>
            <person name="LaButti K."/>
            <person name="Lipzen A."/>
            <person name="Andreopoulos W."/>
            <person name="Pangilinan J."/>
            <person name="Riley R."/>
            <person name="Hundley H."/>
            <person name="Na H."/>
            <person name="Barry K."/>
            <person name="Grigoriev I.V."/>
            <person name="Stajich J.E."/>
            <person name="Kennedy P.G."/>
        </authorList>
    </citation>
    <scope>NUCLEOTIDE SEQUENCE</scope>
    <source>
        <strain evidence="2">MN1</strain>
    </source>
</reference>
<dbReference type="GeneID" id="64625909"/>
<feature type="compositionally biased region" description="Basic and acidic residues" evidence="1">
    <location>
        <begin position="76"/>
        <end position="89"/>
    </location>
</feature>
<evidence type="ECO:0000313" key="3">
    <source>
        <dbReference type="Proteomes" id="UP000807769"/>
    </source>
</evidence>
<dbReference type="RefSeq" id="XP_041186383.1">
    <property type="nucleotide sequence ID" value="XM_041331892.1"/>
</dbReference>
<keyword evidence="3" id="KW-1185">Reference proteome</keyword>
<name>A0A9P7J530_9AGAM</name>
<gene>
    <name evidence="2" type="ORF">BJ212DRAFT_1285560</name>
</gene>
<dbReference type="AlphaFoldDB" id="A0A9P7J530"/>
<dbReference type="Proteomes" id="UP000807769">
    <property type="component" value="Unassembled WGS sequence"/>
</dbReference>
<dbReference type="OrthoDB" id="2688210at2759"/>
<dbReference type="EMBL" id="JABBWG010000074">
    <property type="protein sequence ID" value="KAG1803029.1"/>
    <property type="molecule type" value="Genomic_DNA"/>
</dbReference>
<comment type="caution">
    <text evidence="2">The sequence shown here is derived from an EMBL/GenBank/DDBJ whole genome shotgun (WGS) entry which is preliminary data.</text>
</comment>